<dbReference type="Gene3D" id="3.40.50.720">
    <property type="entry name" value="NAD(P)-binding Rossmann-like Domain"/>
    <property type="match status" value="1"/>
</dbReference>
<feature type="binding site" evidence="14">
    <location>
        <begin position="99"/>
        <end position="101"/>
    </location>
    <ligand>
        <name>NAD(+)</name>
        <dbReference type="ChEBI" id="CHEBI:57540"/>
    </ligand>
</feature>
<protein>
    <recommendedName>
        <fullName evidence="11 14">4-hydroxy-tetrahydrodipicolinate reductase</fullName>
        <shortName evidence="14">HTPA reductase</shortName>
        <ecNumber evidence="11 14">1.17.1.8</ecNumber>
    </recommendedName>
</protein>
<dbReference type="InterPro" id="IPR023940">
    <property type="entry name" value="DHDPR_bac"/>
</dbReference>
<evidence type="ECO:0000313" key="17">
    <source>
        <dbReference type="EMBL" id="CEZ19919.1"/>
    </source>
</evidence>
<feature type="binding site" evidence="14">
    <location>
        <position position="38"/>
    </location>
    <ligand>
        <name>NADP(+)</name>
        <dbReference type="ChEBI" id="CHEBI:58349"/>
    </ligand>
</feature>
<dbReference type="InterPro" id="IPR036291">
    <property type="entry name" value="NAD(P)-bd_dom_sf"/>
</dbReference>
<dbReference type="GO" id="GO:0051287">
    <property type="term" value="F:NAD binding"/>
    <property type="evidence" value="ECO:0007669"/>
    <property type="project" value="UniProtKB-UniRule"/>
</dbReference>
<keyword evidence="9 14" id="KW-0457">Lysine biosynthesis</keyword>
<dbReference type="InterPro" id="IPR022663">
    <property type="entry name" value="DapB_C"/>
</dbReference>
<dbReference type="InterPro" id="IPR000846">
    <property type="entry name" value="DapB_N"/>
</dbReference>
<feature type="domain" description="Dihydrodipicolinate reductase N-terminal" evidence="15">
    <location>
        <begin position="4"/>
        <end position="126"/>
    </location>
</feature>
<dbReference type="Gene3D" id="3.30.360.10">
    <property type="entry name" value="Dihydrodipicolinate Reductase, domain 2"/>
    <property type="match status" value="1"/>
</dbReference>
<evidence type="ECO:0000259" key="16">
    <source>
        <dbReference type="Pfam" id="PF05173"/>
    </source>
</evidence>
<feature type="binding site" evidence="14">
    <location>
        <begin position="166"/>
        <end position="167"/>
    </location>
    <ligand>
        <name>(S)-2,3,4,5-tetrahydrodipicolinate</name>
        <dbReference type="ChEBI" id="CHEBI:16845"/>
    </ligand>
</feature>
<feature type="active site" description="Proton donor/acceptor" evidence="14">
    <location>
        <position position="156"/>
    </location>
</feature>
<comment type="subcellular location">
    <subcellularLocation>
        <location evidence="1 14">Cytoplasm</location>
    </subcellularLocation>
</comment>
<comment type="pathway">
    <text evidence="10 14">Amino-acid biosynthesis; L-lysine biosynthesis via DAP pathway; (S)-tetrahydrodipicolinate from L-aspartate: step 4/4.</text>
</comment>
<keyword evidence="5 14" id="KW-0521">NADP</keyword>
<comment type="catalytic activity">
    <reaction evidence="12 14">
        <text>(S)-2,3,4,5-tetrahydrodipicolinate + NADP(+) + H2O = (2S,4S)-4-hydroxy-2,3,4,5-tetrahydrodipicolinate + NADPH + H(+)</text>
        <dbReference type="Rhea" id="RHEA:35331"/>
        <dbReference type="ChEBI" id="CHEBI:15377"/>
        <dbReference type="ChEBI" id="CHEBI:15378"/>
        <dbReference type="ChEBI" id="CHEBI:16845"/>
        <dbReference type="ChEBI" id="CHEBI:57783"/>
        <dbReference type="ChEBI" id="CHEBI:58349"/>
        <dbReference type="ChEBI" id="CHEBI:67139"/>
        <dbReference type="EC" id="1.17.1.8"/>
    </reaction>
</comment>
<dbReference type="UniPathway" id="UPA00034">
    <property type="reaction ID" value="UER00018"/>
</dbReference>
<dbReference type="GO" id="GO:0008839">
    <property type="term" value="F:4-hydroxy-tetrahydrodipicolinate reductase"/>
    <property type="evidence" value="ECO:0007669"/>
    <property type="project" value="UniProtKB-UniRule"/>
</dbReference>
<dbReference type="NCBIfam" id="TIGR00036">
    <property type="entry name" value="dapB"/>
    <property type="match status" value="1"/>
</dbReference>
<comment type="caution">
    <text evidence="14">Was originally thought to be a dihydrodipicolinate reductase (DHDPR), catalyzing the conversion of dihydrodipicolinate to tetrahydrodipicolinate. However, it was shown in E.coli that the substrate of the enzymatic reaction is not dihydrodipicolinate (DHDP) but in fact (2S,4S)-4-hydroxy-2,3,4,5-tetrahydrodipicolinic acid (HTPA), the product released by the DapA-catalyzed reaction.</text>
</comment>
<evidence type="ECO:0000256" key="13">
    <source>
        <dbReference type="ARBA" id="ARBA00049396"/>
    </source>
</evidence>
<evidence type="ECO:0000256" key="4">
    <source>
        <dbReference type="ARBA" id="ARBA00022605"/>
    </source>
</evidence>
<dbReference type="GO" id="GO:0019877">
    <property type="term" value="P:diaminopimelate biosynthetic process"/>
    <property type="evidence" value="ECO:0007669"/>
    <property type="project" value="UniProtKB-UniRule"/>
</dbReference>
<keyword evidence="6 14" id="KW-0220">Diaminopimelate biosynthesis</keyword>
<accession>A0A0D6EWW2</accession>
<evidence type="ECO:0000256" key="10">
    <source>
        <dbReference type="ARBA" id="ARBA00037922"/>
    </source>
</evidence>
<sequence length="270" mass="29155">MSKINILIVGASGRMGQSLIQEIAADKDLALIAAIDHKSSDKLGRDAGETLGISTGINIDHDIVKVISSADVLIDFTRPEASLEYLKLCEAHQVKYVIGTTGFSDQEKKLILDASKTIPIVFAPNMSVGVNLLISLVEKATQLLKDDFDIEIIEAHHRHKIDAPSGTALRLGEAVAKASGRDLKKEAQYERFGNTGERKQTTIGFSTIRGGDIVGDHTVLYAGTGERIELTHKASSRATFAKGALKAAKFLSRQKTGLFDMQQVLGLSDK</sequence>
<evidence type="ECO:0000313" key="18">
    <source>
        <dbReference type="Proteomes" id="UP000064007"/>
    </source>
</evidence>
<feature type="domain" description="Dihydrodipicolinate reductase C-terminal" evidence="16">
    <location>
        <begin position="129"/>
        <end position="265"/>
    </location>
</feature>
<dbReference type="OrthoDB" id="9790352at2"/>
<feature type="binding site" evidence="14">
    <location>
        <begin position="123"/>
        <end position="126"/>
    </location>
    <ligand>
        <name>NAD(+)</name>
        <dbReference type="ChEBI" id="CHEBI:57540"/>
    </ligand>
</feature>
<dbReference type="FunFam" id="3.40.50.720:FF:000048">
    <property type="entry name" value="4-hydroxy-tetrahydrodipicolinate reductase"/>
    <property type="match status" value="1"/>
</dbReference>
<dbReference type="RefSeq" id="WP_046488542.1">
    <property type="nucleotide sequence ID" value="NZ_LN827929.1"/>
</dbReference>
<evidence type="ECO:0000256" key="14">
    <source>
        <dbReference type="HAMAP-Rule" id="MF_00102"/>
    </source>
</evidence>
<evidence type="ECO:0000256" key="3">
    <source>
        <dbReference type="ARBA" id="ARBA00022490"/>
    </source>
</evidence>
<evidence type="ECO:0000256" key="1">
    <source>
        <dbReference type="ARBA" id="ARBA00004496"/>
    </source>
</evidence>
<evidence type="ECO:0000256" key="6">
    <source>
        <dbReference type="ARBA" id="ARBA00022915"/>
    </source>
</evidence>
<dbReference type="EC" id="1.17.1.8" evidence="11 14"/>
<feature type="binding site" evidence="14">
    <location>
        <begin position="10"/>
        <end position="15"/>
    </location>
    <ligand>
        <name>NAD(+)</name>
        <dbReference type="ChEBI" id="CHEBI:57540"/>
    </ligand>
</feature>
<dbReference type="PANTHER" id="PTHR20836:SF0">
    <property type="entry name" value="4-HYDROXY-TETRAHYDRODIPICOLINATE REDUCTASE 1, CHLOROPLASTIC-RELATED"/>
    <property type="match status" value="1"/>
</dbReference>
<dbReference type="HAMAP" id="MF_00102">
    <property type="entry name" value="DapB"/>
    <property type="match status" value="1"/>
</dbReference>
<keyword evidence="8 14" id="KW-0520">NAD</keyword>
<dbReference type="GO" id="GO:0005829">
    <property type="term" value="C:cytosol"/>
    <property type="evidence" value="ECO:0007669"/>
    <property type="project" value="TreeGrafter"/>
</dbReference>
<reference evidence="18" key="1">
    <citation type="submission" date="2014-12" db="EMBL/GenBank/DDBJ databases">
        <authorList>
            <person name="Salcher M.M."/>
        </authorList>
    </citation>
    <scope>NUCLEOTIDE SEQUENCE [LARGE SCALE GENOMIC DNA]</scope>
    <source>
        <strain evidence="18">MMS-10A-171</strain>
    </source>
</reference>
<keyword evidence="18" id="KW-1185">Reference proteome</keyword>
<gene>
    <name evidence="14 17" type="primary">dapB</name>
    <name evidence="17" type="ORF">BN1208_1038</name>
</gene>
<dbReference type="GO" id="GO:0009089">
    <property type="term" value="P:lysine biosynthetic process via diaminopimelate"/>
    <property type="evidence" value="ECO:0007669"/>
    <property type="project" value="UniProtKB-UniRule"/>
</dbReference>
<dbReference type="GO" id="GO:0016726">
    <property type="term" value="F:oxidoreductase activity, acting on CH or CH2 groups, NAD or NADP as acceptor"/>
    <property type="evidence" value="ECO:0007669"/>
    <property type="project" value="UniProtKB-UniRule"/>
</dbReference>
<dbReference type="PIRSF" id="PIRSF000161">
    <property type="entry name" value="DHPR"/>
    <property type="match status" value="1"/>
</dbReference>
<keyword evidence="7 14" id="KW-0560">Oxidoreductase</keyword>
<evidence type="ECO:0000256" key="9">
    <source>
        <dbReference type="ARBA" id="ARBA00023154"/>
    </source>
</evidence>
<dbReference type="GO" id="GO:0050661">
    <property type="term" value="F:NADP binding"/>
    <property type="evidence" value="ECO:0007669"/>
    <property type="project" value="UniProtKB-UniRule"/>
</dbReference>
<dbReference type="HOGENOM" id="CLU_047479_2_1_4"/>
<organism evidence="17 18">
    <name type="scientific">Candidatus Methylopumilus planktonicus</name>
    <dbReference type="NCBI Taxonomy" id="1581557"/>
    <lineage>
        <taxon>Bacteria</taxon>
        <taxon>Pseudomonadati</taxon>
        <taxon>Pseudomonadota</taxon>
        <taxon>Betaproteobacteria</taxon>
        <taxon>Nitrosomonadales</taxon>
        <taxon>Methylophilaceae</taxon>
        <taxon>Candidatus Methylopumilus</taxon>
    </lineage>
</organism>
<comment type="similarity">
    <text evidence="2 14">Belongs to the DapB family.</text>
</comment>
<dbReference type="PANTHER" id="PTHR20836">
    <property type="entry name" value="DIHYDRODIPICOLINATE REDUCTASE"/>
    <property type="match status" value="1"/>
</dbReference>
<comment type="subunit">
    <text evidence="14">Homotetramer.</text>
</comment>
<dbReference type="InterPro" id="IPR022664">
    <property type="entry name" value="DapB_N_CS"/>
</dbReference>
<dbReference type="PROSITE" id="PS01298">
    <property type="entry name" value="DAPB"/>
    <property type="match status" value="1"/>
</dbReference>
<comment type="catalytic activity">
    <reaction evidence="13 14">
        <text>(S)-2,3,4,5-tetrahydrodipicolinate + NAD(+) + H2O = (2S,4S)-4-hydroxy-2,3,4,5-tetrahydrodipicolinate + NADH + H(+)</text>
        <dbReference type="Rhea" id="RHEA:35323"/>
        <dbReference type="ChEBI" id="CHEBI:15377"/>
        <dbReference type="ChEBI" id="CHEBI:15378"/>
        <dbReference type="ChEBI" id="CHEBI:16845"/>
        <dbReference type="ChEBI" id="CHEBI:57540"/>
        <dbReference type="ChEBI" id="CHEBI:57945"/>
        <dbReference type="ChEBI" id="CHEBI:67139"/>
        <dbReference type="EC" id="1.17.1.8"/>
    </reaction>
</comment>
<comment type="caution">
    <text evidence="14">Lacks conserved residue(s) required for the propagation of feature annotation.</text>
</comment>
<dbReference type="FunFam" id="3.30.360.10:FF:000004">
    <property type="entry name" value="4-hydroxy-tetrahydrodipicolinate reductase"/>
    <property type="match status" value="1"/>
</dbReference>
<keyword evidence="4 14" id="KW-0028">Amino-acid biosynthesis</keyword>
<feature type="binding site" evidence="14">
    <location>
        <position position="157"/>
    </location>
    <ligand>
        <name>(S)-2,3,4,5-tetrahydrodipicolinate</name>
        <dbReference type="ChEBI" id="CHEBI:16845"/>
    </ligand>
</feature>
<dbReference type="SUPFAM" id="SSF51735">
    <property type="entry name" value="NAD(P)-binding Rossmann-fold domains"/>
    <property type="match status" value="1"/>
</dbReference>
<evidence type="ECO:0000256" key="8">
    <source>
        <dbReference type="ARBA" id="ARBA00023027"/>
    </source>
</evidence>
<comment type="function">
    <text evidence="14">Catalyzes the conversion of 4-hydroxy-tetrahydrodipicolinate (HTPA) to tetrahydrodipicolinate.</text>
</comment>
<dbReference type="KEGG" id="mbat:BN1208_1038"/>
<dbReference type="STRING" id="1581557.BN1208_1038"/>
<evidence type="ECO:0000256" key="2">
    <source>
        <dbReference type="ARBA" id="ARBA00006642"/>
    </source>
</evidence>
<dbReference type="Pfam" id="PF05173">
    <property type="entry name" value="DapB_C"/>
    <property type="match status" value="1"/>
</dbReference>
<dbReference type="AlphaFoldDB" id="A0A0D6EWW2"/>
<dbReference type="Proteomes" id="UP000064007">
    <property type="component" value="Chromosome 1"/>
</dbReference>
<dbReference type="SUPFAM" id="SSF55347">
    <property type="entry name" value="Glyceraldehyde-3-phosphate dehydrogenase-like, C-terminal domain"/>
    <property type="match status" value="1"/>
</dbReference>
<name>A0A0D6EWW2_9PROT</name>
<evidence type="ECO:0000256" key="12">
    <source>
        <dbReference type="ARBA" id="ARBA00049080"/>
    </source>
</evidence>
<feature type="active site" description="Proton donor" evidence="14">
    <location>
        <position position="160"/>
    </location>
</feature>
<dbReference type="EMBL" id="LN827929">
    <property type="protein sequence ID" value="CEZ19919.1"/>
    <property type="molecule type" value="Genomic_DNA"/>
</dbReference>
<proteinExistence type="inferred from homology"/>
<evidence type="ECO:0000259" key="15">
    <source>
        <dbReference type="Pfam" id="PF01113"/>
    </source>
</evidence>
<evidence type="ECO:0000256" key="5">
    <source>
        <dbReference type="ARBA" id="ARBA00022857"/>
    </source>
</evidence>
<keyword evidence="3 14" id="KW-0963">Cytoplasm</keyword>
<evidence type="ECO:0000256" key="7">
    <source>
        <dbReference type="ARBA" id="ARBA00023002"/>
    </source>
</evidence>
<dbReference type="Pfam" id="PF01113">
    <property type="entry name" value="DapB_N"/>
    <property type="match status" value="1"/>
</dbReference>
<dbReference type="CDD" id="cd02274">
    <property type="entry name" value="DHDPR_N"/>
    <property type="match status" value="1"/>
</dbReference>
<evidence type="ECO:0000256" key="11">
    <source>
        <dbReference type="ARBA" id="ARBA00038983"/>
    </source>
</evidence>